<proteinExistence type="predicted"/>
<dbReference type="AlphaFoldDB" id="J9F775"/>
<dbReference type="EMBL" id="AMCI01008637">
    <property type="protein sequence ID" value="EJW90751.1"/>
    <property type="molecule type" value="Genomic_DNA"/>
</dbReference>
<reference evidence="2" key="1">
    <citation type="journal article" date="2012" name="PLoS ONE">
        <title>Gene sets for utilization of primary and secondary nutrition supplies in the distal gut of endangered iberian lynx.</title>
        <authorList>
            <person name="Alcaide M."/>
            <person name="Messina E."/>
            <person name="Richter M."/>
            <person name="Bargiela R."/>
            <person name="Peplies J."/>
            <person name="Huws S.A."/>
            <person name="Newbold C.J."/>
            <person name="Golyshin P.N."/>
            <person name="Simon M.A."/>
            <person name="Lopez G."/>
            <person name="Yakimov M.M."/>
            <person name="Ferrer M."/>
        </authorList>
    </citation>
    <scope>NUCLEOTIDE SEQUENCE</scope>
</reference>
<evidence type="ECO:0000313" key="2">
    <source>
        <dbReference type="EMBL" id="EJW90751.1"/>
    </source>
</evidence>
<keyword evidence="1" id="KW-1133">Transmembrane helix</keyword>
<organism evidence="2">
    <name type="scientific">gut metagenome</name>
    <dbReference type="NCBI Taxonomy" id="749906"/>
    <lineage>
        <taxon>unclassified sequences</taxon>
        <taxon>metagenomes</taxon>
        <taxon>organismal metagenomes</taxon>
    </lineage>
</organism>
<feature type="transmembrane region" description="Helical" evidence="1">
    <location>
        <begin position="36"/>
        <end position="56"/>
    </location>
</feature>
<evidence type="ECO:0000256" key="1">
    <source>
        <dbReference type="SAM" id="Phobius"/>
    </source>
</evidence>
<feature type="transmembrane region" description="Helical" evidence="1">
    <location>
        <begin position="12"/>
        <end position="30"/>
    </location>
</feature>
<feature type="transmembrane region" description="Helical" evidence="1">
    <location>
        <begin position="63"/>
        <end position="81"/>
    </location>
</feature>
<dbReference type="GO" id="GO:0051536">
    <property type="term" value="F:iron-sulfur cluster binding"/>
    <property type="evidence" value="ECO:0007669"/>
    <property type="project" value="InterPro"/>
</dbReference>
<gene>
    <name evidence="2" type="ORF">EVA_21142</name>
</gene>
<accession>J9F775</accession>
<sequence>MVVVDTIFIYRVLWIGISHGLCLISVTIDIANLMSLSFSCVVKLCGSTYAVVVFACQVLVSKLRYAIVIEAGAYTLFVVVFC</sequence>
<dbReference type="InterPro" id="IPR036010">
    <property type="entry name" value="2Fe-2S_ferredoxin-like_sf"/>
</dbReference>
<dbReference type="SUPFAM" id="SSF54292">
    <property type="entry name" value="2Fe-2S ferredoxin-like"/>
    <property type="match status" value="1"/>
</dbReference>
<keyword evidence="1" id="KW-0472">Membrane</keyword>
<comment type="caution">
    <text evidence="2">The sequence shown here is derived from an EMBL/GenBank/DDBJ whole genome shotgun (WGS) entry which is preliminary data.</text>
</comment>
<protein>
    <submittedName>
        <fullName evidence="2">Membrane protein</fullName>
    </submittedName>
</protein>
<name>J9F775_9ZZZZ</name>
<keyword evidence="1" id="KW-0812">Transmembrane</keyword>